<sequence>MRWPAAIAALVMTFTVGAAGTPRDAYEIWLVDQSDTNGLTHGGTINVYDGENVTSRLSAARPAHVIDLGGATSSLCLARTGRNPVRPHMIVFNKAETHAALAFVASGHVVVFDAASRQPLACLSTEAGAGGARQAHALWPTDDDRYLVIANQNGKKLERVRTDYAAATFTHEPAATLDLATCVTPSGAPCQSPAIRPDNAPICPFIASDNGPVFISLRGGGLFVVDWRATPMAIVGEYDAAHVPANGCGFVEAKGAVFGDGGGGTPANLDQFSVFRLPRGGYSAANPPNTPPVERLYDDDAPERDAHGTAVSARDRHVWVGDRDANVAEVFDGRTGAHTGTVSLTSPFSADPTVDLFASSPDRAWVFASTRGPNPLSGDPHSSHGMDPGLLIVRMTDGGRTGQVRGLVPITNVDAGGVERADAHGIRVRQVR</sequence>
<dbReference type="Proteomes" id="UP001500902">
    <property type="component" value="Unassembled WGS sequence"/>
</dbReference>
<dbReference type="EMBL" id="BAAAZP010000100">
    <property type="protein sequence ID" value="GAA3683365.1"/>
    <property type="molecule type" value="Genomic_DNA"/>
</dbReference>
<dbReference type="SUPFAM" id="SSF75011">
    <property type="entry name" value="3-carboxy-cis,cis-mucoante lactonizing enzyme"/>
    <property type="match status" value="1"/>
</dbReference>
<feature type="chain" id="PRO_5046849581" evidence="1">
    <location>
        <begin position="19"/>
        <end position="432"/>
    </location>
</feature>
<dbReference type="RefSeq" id="WP_344884127.1">
    <property type="nucleotide sequence ID" value="NZ_BAAAZP010000100.1"/>
</dbReference>
<keyword evidence="3" id="KW-1185">Reference proteome</keyword>
<accession>A0ABP7CBB7</accession>
<evidence type="ECO:0000313" key="2">
    <source>
        <dbReference type="EMBL" id="GAA3683365.1"/>
    </source>
</evidence>
<gene>
    <name evidence="2" type="ORF">GCM10022224_054940</name>
</gene>
<name>A0ABP7CBB7_9ACTN</name>
<evidence type="ECO:0000256" key="1">
    <source>
        <dbReference type="SAM" id="SignalP"/>
    </source>
</evidence>
<organism evidence="2 3">
    <name type="scientific">Nonomuraea antimicrobica</name>
    <dbReference type="NCBI Taxonomy" id="561173"/>
    <lineage>
        <taxon>Bacteria</taxon>
        <taxon>Bacillati</taxon>
        <taxon>Actinomycetota</taxon>
        <taxon>Actinomycetes</taxon>
        <taxon>Streptosporangiales</taxon>
        <taxon>Streptosporangiaceae</taxon>
        <taxon>Nonomuraea</taxon>
    </lineage>
</organism>
<keyword evidence="1" id="KW-0732">Signal</keyword>
<evidence type="ECO:0000313" key="3">
    <source>
        <dbReference type="Proteomes" id="UP001500902"/>
    </source>
</evidence>
<comment type="caution">
    <text evidence="2">The sequence shown here is derived from an EMBL/GenBank/DDBJ whole genome shotgun (WGS) entry which is preliminary data.</text>
</comment>
<protein>
    <submittedName>
        <fullName evidence="2">Uncharacterized protein</fullName>
    </submittedName>
</protein>
<proteinExistence type="predicted"/>
<feature type="signal peptide" evidence="1">
    <location>
        <begin position="1"/>
        <end position="18"/>
    </location>
</feature>
<reference evidence="3" key="1">
    <citation type="journal article" date="2019" name="Int. J. Syst. Evol. Microbiol.">
        <title>The Global Catalogue of Microorganisms (GCM) 10K type strain sequencing project: providing services to taxonomists for standard genome sequencing and annotation.</title>
        <authorList>
            <consortium name="The Broad Institute Genomics Platform"/>
            <consortium name="The Broad Institute Genome Sequencing Center for Infectious Disease"/>
            <person name="Wu L."/>
            <person name="Ma J."/>
        </authorList>
    </citation>
    <scope>NUCLEOTIDE SEQUENCE [LARGE SCALE GENOMIC DNA]</scope>
    <source>
        <strain evidence="3">JCM 16904</strain>
    </source>
</reference>